<dbReference type="EMBL" id="OCNJ01000002">
    <property type="protein sequence ID" value="SOD91788.1"/>
    <property type="molecule type" value="Genomic_DNA"/>
</dbReference>
<gene>
    <name evidence="1" type="ORF">SAMN05421508_102108</name>
</gene>
<name>A0A286G8H0_9PROT</name>
<dbReference type="OrthoDB" id="9950321at2"/>
<accession>A0A286G8H0</accession>
<dbReference type="AlphaFoldDB" id="A0A286G8H0"/>
<dbReference type="RefSeq" id="WP_097277891.1">
    <property type="nucleotide sequence ID" value="NZ_OCNJ01000002.1"/>
</dbReference>
<sequence length="128" mass="13681">MIIASPALPFTVEQPLFAAVLAHNATLARAFAAVLPAGAVVRDWHDLTDLLGDADRLDTLLGNFLGNKSERLVLACVLMKADYAAQADALMPRVFTTWGGIDARNRALVLDMLEGLDDGDGLFEGETV</sequence>
<reference evidence="2" key="1">
    <citation type="submission" date="2017-09" db="EMBL/GenBank/DDBJ databases">
        <authorList>
            <person name="Varghese N."/>
            <person name="Submissions S."/>
        </authorList>
    </citation>
    <scope>NUCLEOTIDE SEQUENCE [LARGE SCALE GENOMIC DNA]</scope>
    <source>
        <strain evidence="2">USBA 140</strain>
    </source>
</reference>
<protein>
    <submittedName>
        <fullName evidence="1">Uncharacterized protein</fullName>
    </submittedName>
</protein>
<dbReference type="Proteomes" id="UP000219621">
    <property type="component" value="Unassembled WGS sequence"/>
</dbReference>
<evidence type="ECO:0000313" key="2">
    <source>
        <dbReference type="Proteomes" id="UP000219621"/>
    </source>
</evidence>
<keyword evidence="2" id="KW-1185">Reference proteome</keyword>
<proteinExistence type="predicted"/>
<evidence type="ECO:0000313" key="1">
    <source>
        <dbReference type="EMBL" id="SOD91788.1"/>
    </source>
</evidence>
<organism evidence="1 2">
    <name type="scientific">Caenispirillum bisanense</name>
    <dbReference type="NCBI Taxonomy" id="414052"/>
    <lineage>
        <taxon>Bacteria</taxon>
        <taxon>Pseudomonadati</taxon>
        <taxon>Pseudomonadota</taxon>
        <taxon>Alphaproteobacteria</taxon>
        <taxon>Rhodospirillales</taxon>
        <taxon>Novispirillaceae</taxon>
        <taxon>Caenispirillum</taxon>
    </lineage>
</organism>